<keyword evidence="2" id="KW-1185">Reference proteome</keyword>
<dbReference type="OrthoDB" id="2595999at2"/>
<evidence type="ECO:0000313" key="1">
    <source>
        <dbReference type="EMBL" id="AKJ30737.1"/>
    </source>
</evidence>
<protein>
    <submittedName>
        <fullName evidence="1">Uncharacterized protein</fullName>
    </submittedName>
</protein>
<accession>A0A0G3BMT2</accession>
<dbReference type="RefSeq" id="WP_047196041.1">
    <property type="nucleotide sequence ID" value="NZ_CP011371.1"/>
</dbReference>
<dbReference type="AlphaFoldDB" id="A0A0G3BMT2"/>
<proteinExistence type="predicted"/>
<dbReference type="STRING" id="413882.AAW51_4046"/>
<sequence length="152" mass="17037">MDINAEIISGESIGGVRIGECLLPAIEEARAEGFLTLEAEPAGYGLSRYYFWDGALVVVVDQGLIVKRMWCRKPYGGKYRGIFEPGMTVEDVVKASRKQLITAGVLLLDGDCGAGFDIPDEFGDYDYVEQLPQDLKLEEFHVARPYWWRLPD</sequence>
<organism evidence="1 2">
    <name type="scientific">Caldimonas brevitalea</name>
    <dbReference type="NCBI Taxonomy" id="413882"/>
    <lineage>
        <taxon>Bacteria</taxon>
        <taxon>Pseudomonadati</taxon>
        <taxon>Pseudomonadota</taxon>
        <taxon>Betaproteobacteria</taxon>
        <taxon>Burkholderiales</taxon>
        <taxon>Sphaerotilaceae</taxon>
        <taxon>Caldimonas</taxon>
    </lineage>
</organism>
<gene>
    <name evidence="1" type="ORF">AAW51_4046</name>
</gene>
<dbReference type="Proteomes" id="UP000035352">
    <property type="component" value="Chromosome"/>
</dbReference>
<evidence type="ECO:0000313" key="2">
    <source>
        <dbReference type="Proteomes" id="UP000035352"/>
    </source>
</evidence>
<dbReference type="KEGG" id="pbh:AAW51_4046"/>
<name>A0A0G3BMT2_9BURK</name>
<reference evidence="1 2" key="1">
    <citation type="submission" date="2015-05" db="EMBL/GenBank/DDBJ databases">
        <authorList>
            <person name="Tang B."/>
            <person name="Yu Y."/>
        </authorList>
    </citation>
    <scope>NUCLEOTIDE SEQUENCE [LARGE SCALE GENOMIC DNA]</scope>
    <source>
        <strain evidence="1 2">DSM 7029</strain>
    </source>
</reference>
<dbReference type="EMBL" id="CP011371">
    <property type="protein sequence ID" value="AKJ30737.1"/>
    <property type="molecule type" value="Genomic_DNA"/>
</dbReference>